<dbReference type="AlphaFoldDB" id="A0A7S4T5Q7"/>
<feature type="transmembrane region" description="Helical" evidence="2">
    <location>
        <begin position="618"/>
        <end position="639"/>
    </location>
</feature>
<feature type="compositionally biased region" description="Pro residues" evidence="1">
    <location>
        <begin position="254"/>
        <end position="264"/>
    </location>
</feature>
<gene>
    <name evidence="3" type="ORF">AMON00008_LOCUS63298</name>
</gene>
<feature type="region of interest" description="Disordered" evidence="1">
    <location>
        <begin position="1"/>
        <end position="77"/>
    </location>
</feature>
<evidence type="ECO:0000313" key="3">
    <source>
        <dbReference type="EMBL" id="CAE4666629.1"/>
    </source>
</evidence>
<name>A0A7S4T5Q7_9DINO</name>
<protein>
    <submittedName>
        <fullName evidence="3">Uncharacterized protein</fullName>
    </submittedName>
</protein>
<sequence>MSQLGGAAGQASRRPSADPELLAEKLRQVAGRSSMEGSVSRPFGGIEEAQEDMEAAESWTGMMDSSPNSSPLMDPDSLEATLGPPLEFLPKDIEPTELQAYRSDYQAFRVGLAKGARGEIGSVCSSRQVSSGMDDEDGECVRSTIARRGARCSRRRSMRLVPLIDLKLAASSASRSAMSAASEHHQEQDFLDLLADECELGAAGPAPGICVRAAAAAAVEVAAALSPTVSLGAAGPRISPRRVSSPLATTSPQATPPRSAPSRPPAASAETAVPEVTLPSSMPPLNRGTNASAVTSQQGVGLLVHIIISLACLLPCLLKPGPRRWPQSLGLPAGYVLAIAAVALTREQDRPTCVSPSAAKLGINRLLARALRMERLVREGCVPHWFPVLSASIYGLIATSLTLARTVGSGARRISLWSGNVQRHDYSCWGSEMEDVADCVLVRHAACTVLMSFYTCLGVMAVCNRNVKGLAFVFMHRESLLELFPLEAPCLFSYVDRSVESNSTFWRTNRRYLLQSVSMSFAWTLISFGVYAGLLWDAKRLVSQVVFLAAVPATYVLQFTLLRHVLLRVLLHLEAVKARAAAMAYCDEEGVLPFTSAHAVYVWFCVRRNMQAQNEVEYQHATPIFAASALSAAALSLWVASQVSRRGLSVFALTSQGGASLMCVASACFSCVFVAVFLGTLMDIGKLEEAHARQLRVAHLRLEHARNQQLKDGEVSEANELEGAAAMIEKVILFLEQHDPKASVFGVEIGSKSFQVVYAALLSNAWYLLVWGVLIPVMSSDGGGSTSGDE</sequence>
<feature type="region of interest" description="Disordered" evidence="1">
    <location>
        <begin position="235"/>
        <end position="284"/>
    </location>
</feature>
<accession>A0A7S4T5Q7</accession>
<reference evidence="3" key="1">
    <citation type="submission" date="2021-01" db="EMBL/GenBank/DDBJ databases">
        <authorList>
            <person name="Corre E."/>
            <person name="Pelletier E."/>
            <person name="Niang G."/>
            <person name="Scheremetjew M."/>
            <person name="Finn R."/>
            <person name="Kale V."/>
            <person name="Holt S."/>
            <person name="Cochrane G."/>
            <person name="Meng A."/>
            <person name="Brown T."/>
            <person name="Cohen L."/>
        </authorList>
    </citation>
    <scope>NUCLEOTIDE SEQUENCE</scope>
    <source>
        <strain evidence="3">CCMP3105</strain>
    </source>
</reference>
<dbReference type="EMBL" id="HBNR01088321">
    <property type="protein sequence ID" value="CAE4666629.1"/>
    <property type="molecule type" value="Transcribed_RNA"/>
</dbReference>
<evidence type="ECO:0000256" key="1">
    <source>
        <dbReference type="SAM" id="MobiDB-lite"/>
    </source>
</evidence>
<proteinExistence type="predicted"/>
<keyword evidence="2" id="KW-0472">Membrane</keyword>
<keyword evidence="2" id="KW-0812">Transmembrane</keyword>
<feature type="transmembrane region" description="Helical" evidence="2">
    <location>
        <begin position="659"/>
        <end position="681"/>
    </location>
</feature>
<feature type="transmembrane region" description="Helical" evidence="2">
    <location>
        <begin position="385"/>
        <end position="404"/>
    </location>
</feature>
<feature type="transmembrane region" description="Helical" evidence="2">
    <location>
        <begin position="512"/>
        <end position="535"/>
    </location>
</feature>
<evidence type="ECO:0000256" key="2">
    <source>
        <dbReference type="SAM" id="Phobius"/>
    </source>
</evidence>
<feature type="transmembrane region" description="Helical" evidence="2">
    <location>
        <begin position="756"/>
        <end position="778"/>
    </location>
</feature>
<keyword evidence="2" id="KW-1133">Transmembrane helix</keyword>
<feature type="transmembrane region" description="Helical" evidence="2">
    <location>
        <begin position="541"/>
        <end position="562"/>
    </location>
</feature>
<organism evidence="3">
    <name type="scientific">Alexandrium monilatum</name>
    <dbReference type="NCBI Taxonomy" id="311494"/>
    <lineage>
        <taxon>Eukaryota</taxon>
        <taxon>Sar</taxon>
        <taxon>Alveolata</taxon>
        <taxon>Dinophyceae</taxon>
        <taxon>Gonyaulacales</taxon>
        <taxon>Pyrocystaceae</taxon>
        <taxon>Alexandrium</taxon>
    </lineage>
</organism>